<dbReference type="EMBL" id="MHIG01000009">
    <property type="protein sequence ID" value="OGY47721.1"/>
    <property type="molecule type" value="Genomic_DNA"/>
</dbReference>
<protein>
    <recommendedName>
        <fullName evidence="3">Glycosyltransferase 2-like domain-containing protein</fullName>
    </recommendedName>
</protein>
<evidence type="ECO:0000313" key="2">
    <source>
        <dbReference type="Proteomes" id="UP000178385"/>
    </source>
</evidence>
<name>A0A1G1Y650_9BACT</name>
<sequence>MNIILVTTTFYKNIEELRFQLVCRTIDQAVSAGYPIVVVDGSPDLRIAKKLSDTGAIVFPEILRGMAASRRQAIFCALNHCYFNLGDSQVETAIVWLEPEKYDIVRFIPQIVEPIQRGDAMVVIPKRSEQSWQTYPEFQQISEQQANAAYTAATGRHGFDPMFGPMAFRADELAMMLLWNPAVANVQSQYHHHFWPLLISASEVSSVEIDFCYPPEQKQAEEADAATSGQIMEKRQQQLTQLSADYQAVADFLKR</sequence>
<organism evidence="1 2">
    <name type="scientific">Candidatus Buchananbacteria bacterium RIFCSPHIGHO2_01_FULL_47_11b</name>
    <dbReference type="NCBI Taxonomy" id="1797537"/>
    <lineage>
        <taxon>Bacteria</taxon>
        <taxon>Candidatus Buchananiibacteriota</taxon>
    </lineage>
</organism>
<dbReference type="Proteomes" id="UP000178385">
    <property type="component" value="Unassembled WGS sequence"/>
</dbReference>
<accession>A0A1G1Y650</accession>
<dbReference type="AlphaFoldDB" id="A0A1G1Y650"/>
<comment type="caution">
    <text evidence="1">The sequence shown here is derived from an EMBL/GenBank/DDBJ whole genome shotgun (WGS) entry which is preliminary data.</text>
</comment>
<evidence type="ECO:0000313" key="1">
    <source>
        <dbReference type="EMBL" id="OGY47721.1"/>
    </source>
</evidence>
<proteinExistence type="predicted"/>
<reference evidence="1 2" key="1">
    <citation type="journal article" date="2016" name="Nat. Commun.">
        <title>Thousands of microbial genomes shed light on interconnected biogeochemical processes in an aquifer system.</title>
        <authorList>
            <person name="Anantharaman K."/>
            <person name="Brown C.T."/>
            <person name="Hug L.A."/>
            <person name="Sharon I."/>
            <person name="Castelle C.J."/>
            <person name="Probst A.J."/>
            <person name="Thomas B.C."/>
            <person name="Singh A."/>
            <person name="Wilkins M.J."/>
            <person name="Karaoz U."/>
            <person name="Brodie E.L."/>
            <person name="Williams K.H."/>
            <person name="Hubbard S.S."/>
            <person name="Banfield J.F."/>
        </authorList>
    </citation>
    <scope>NUCLEOTIDE SEQUENCE [LARGE SCALE GENOMIC DNA]</scope>
</reference>
<gene>
    <name evidence="1" type="ORF">A2840_01010</name>
</gene>
<evidence type="ECO:0008006" key="3">
    <source>
        <dbReference type="Google" id="ProtNLM"/>
    </source>
</evidence>